<name>A0ABQ2M781_9ACTN</name>
<evidence type="ECO:0000256" key="1">
    <source>
        <dbReference type="SAM" id="MobiDB-lite"/>
    </source>
</evidence>
<evidence type="ECO:0000313" key="3">
    <source>
        <dbReference type="Proteomes" id="UP000656881"/>
    </source>
</evidence>
<feature type="region of interest" description="Disordered" evidence="1">
    <location>
        <begin position="1"/>
        <end position="105"/>
    </location>
</feature>
<gene>
    <name evidence="2" type="ORF">GCM10012286_41570</name>
</gene>
<sequence>MFTMASTVVGPENGGEATRAHANAKDPAVVRQRGPGENWCQAAEELADEEEEPEDDEADEDEPDEEEDELDDEEPEGDFASDFSDFDDEDDAGELLDDDPRLSLR</sequence>
<organism evidence="2 3">
    <name type="scientific">Streptomyces lasiicapitis</name>
    <dbReference type="NCBI Taxonomy" id="1923961"/>
    <lineage>
        <taxon>Bacteria</taxon>
        <taxon>Bacillati</taxon>
        <taxon>Actinomycetota</taxon>
        <taxon>Actinomycetes</taxon>
        <taxon>Kitasatosporales</taxon>
        <taxon>Streptomycetaceae</taxon>
        <taxon>Streptomyces</taxon>
    </lineage>
</organism>
<feature type="compositionally biased region" description="Acidic residues" evidence="1">
    <location>
        <begin position="45"/>
        <end position="97"/>
    </location>
</feature>
<proteinExistence type="predicted"/>
<protein>
    <submittedName>
        <fullName evidence="2">Uncharacterized protein</fullName>
    </submittedName>
</protein>
<keyword evidence="3" id="KW-1185">Reference proteome</keyword>
<dbReference type="EMBL" id="BMNG01000008">
    <property type="protein sequence ID" value="GGO47681.1"/>
    <property type="molecule type" value="Genomic_DNA"/>
</dbReference>
<comment type="caution">
    <text evidence="2">The sequence shown here is derived from an EMBL/GenBank/DDBJ whole genome shotgun (WGS) entry which is preliminary data.</text>
</comment>
<dbReference type="Proteomes" id="UP000656881">
    <property type="component" value="Unassembled WGS sequence"/>
</dbReference>
<reference evidence="3" key="1">
    <citation type="journal article" date="2019" name="Int. J. Syst. Evol. Microbiol.">
        <title>The Global Catalogue of Microorganisms (GCM) 10K type strain sequencing project: providing services to taxonomists for standard genome sequencing and annotation.</title>
        <authorList>
            <consortium name="The Broad Institute Genomics Platform"/>
            <consortium name="The Broad Institute Genome Sequencing Center for Infectious Disease"/>
            <person name="Wu L."/>
            <person name="Ma J."/>
        </authorList>
    </citation>
    <scope>NUCLEOTIDE SEQUENCE [LARGE SCALE GENOMIC DNA]</scope>
    <source>
        <strain evidence="3">CGMCC 4.7349</strain>
    </source>
</reference>
<evidence type="ECO:0000313" key="2">
    <source>
        <dbReference type="EMBL" id="GGO47681.1"/>
    </source>
</evidence>
<accession>A0ABQ2M781</accession>